<evidence type="ECO:0000256" key="1">
    <source>
        <dbReference type="SAM" id="MobiDB-lite"/>
    </source>
</evidence>
<feature type="region of interest" description="Disordered" evidence="1">
    <location>
        <begin position="1"/>
        <end position="59"/>
    </location>
</feature>
<name>A0A167IW62_CALVF</name>
<keyword evidence="3" id="KW-1185">Reference proteome</keyword>
<accession>A0A167IW62</accession>
<feature type="compositionally biased region" description="Basic and acidic residues" evidence="1">
    <location>
        <begin position="21"/>
        <end position="42"/>
    </location>
</feature>
<reference evidence="2 3" key="1">
    <citation type="journal article" date="2016" name="Mol. Biol. Evol.">
        <title>Comparative Genomics of Early-Diverging Mushroom-Forming Fungi Provides Insights into the Origins of Lignocellulose Decay Capabilities.</title>
        <authorList>
            <person name="Nagy L.G."/>
            <person name="Riley R."/>
            <person name="Tritt A."/>
            <person name="Adam C."/>
            <person name="Daum C."/>
            <person name="Floudas D."/>
            <person name="Sun H."/>
            <person name="Yadav J.S."/>
            <person name="Pangilinan J."/>
            <person name="Larsson K.H."/>
            <person name="Matsuura K."/>
            <person name="Barry K."/>
            <person name="Labutti K."/>
            <person name="Kuo R."/>
            <person name="Ohm R.A."/>
            <person name="Bhattacharya S.S."/>
            <person name="Shirouzu T."/>
            <person name="Yoshinaga Y."/>
            <person name="Martin F.M."/>
            <person name="Grigoriev I.V."/>
            <person name="Hibbett D.S."/>
        </authorList>
    </citation>
    <scope>NUCLEOTIDE SEQUENCE [LARGE SCALE GENOMIC DNA]</scope>
    <source>
        <strain evidence="2 3">TUFC12733</strain>
    </source>
</reference>
<protein>
    <submittedName>
        <fullName evidence="2">Uncharacterized protein</fullName>
    </submittedName>
</protein>
<gene>
    <name evidence="2" type="ORF">CALVIDRAFT_566936</name>
</gene>
<dbReference type="EMBL" id="KV417305">
    <property type="protein sequence ID" value="KZO93027.1"/>
    <property type="molecule type" value="Genomic_DNA"/>
</dbReference>
<dbReference type="Proteomes" id="UP000076738">
    <property type="component" value="Unassembled WGS sequence"/>
</dbReference>
<dbReference type="AlphaFoldDB" id="A0A167IW62"/>
<sequence>MRTLQISPRTALPSLPDDDSDHGADADVQRLEQRVSRLERIQDQSPAQSRPKRPTKDVELEDDDIAAKRARGHVAQVQLSQLDDIDRNVKNYLQAEVRNQMYKLIGYEHGGITPSKSGPHLQDPDDFLVPDFSKAVSNSANIEIQGRATVMVLAQEKAMSGSVPEAYRERWLQESVLRGLAGKSWPNLKLIYTNQQKAAADGGETKNALSSSGLRSCRSATSTLDWITKEQLVHKDWMGECSCDKDGMKSKAWRAKLFATGKISAEDRDDPDIDVWEEKRPVWMHQKFWDWQKQLFADRAKKRPTKGKTCRNGRNDHKRIDLGRVSELMPTRAPYNCMLDPEWKEHELPKYTNRDEKAHYPSLVSKEICDSIVGTSGTSSGPTSATQR</sequence>
<evidence type="ECO:0000313" key="2">
    <source>
        <dbReference type="EMBL" id="KZO93027.1"/>
    </source>
</evidence>
<organism evidence="2 3">
    <name type="scientific">Calocera viscosa (strain TUFC12733)</name>
    <dbReference type="NCBI Taxonomy" id="1330018"/>
    <lineage>
        <taxon>Eukaryota</taxon>
        <taxon>Fungi</taxon>
        <taxon>Dikarya</taxon>
        <taxon>Basidiomycota</taxon>
        <taxon>Agaricomycotina</taxon>
        <taxon>Dacrymycetes</taxon>
        <taxon>Dacrymycetales</taxon>
        <taxon>Dacrymycetaceae</taxon>
        <taxon>Calocera</taxon>
    </lineage>
</organism>
<evidence type="ECO:0000313" key="3">
    <source>
        <dbReference type="Proteomes" id="UP000076738"/>
    </source>
</evidence>
<proteinExistence type="predicted"/>